<keyword evidence="1 6" id="KW-0808">Transferase</keyword>
<dbReference type="InterPro" id="IPR000850">
    <property type="entry name" value="Adenylat/UMP-CMP_kin"/>
</dbReference>
<dbReference type="SUPFAM" id="SSF52540">
    <property type="entry name" value="P-loop containing nucleoside triphosphate hydrolases"/>
    <property type="match status" value="1"/>
</dbReference>
<evidence type="ECO:0000256" key="3">
    <source>
        <dbReference type="ARBA" id="ARBA00022777"/>
    </source>
</evidence>
<dbReference type="InterPro" id="IPR007862">
    <property type="entry name" value="Adenylate_kinase_lid-dom"/>
</dbReference>
<dbReference type="NCBIfam" id="NF011100">
    <property type="entry name" value="PRK14527.1"/>
    <property type="match status" value="1"/>
</dbReference>
<comment type="subcellular location">
    <subcellularLocation>
        <location evidence="6">Cytoplasm</location>
        <location evidence="6">Cytosol</location>
    </subcellularLocation>
    <subcellularLocation>
        <location evidence="6">Mitochondrion intermembrane space</location>
    </subcellularLocation>
    <text evidence="6">Predominantly mitochondrial.</text>
</comment>
<dbReference type="GO" id="GO:0046034">
    <property type="term" value="P:ATP metabolic process"/>
    <property type="evidence" value="ECO:0007669"/>
    <property type="project" value="UniProtKB-UniRule"/>
</dbReference>
<dbReference type="GO" id="GO:0046033">
    <property type="term" value="P:AMP metabolic process"/>
    <property type="evidence" value="ECO:0007669"/>
    <property type="project" value="UniProtKB-UniRule"/>
</dbReference>
<organism evidence="9 10">
    <name type="scientific">Angiostrongylus cantonensis</name>
    <name type="common">Rat lungworm</name>
    <dbReference type="NCBI Taxonomy" id="6313"/>
    <lineage>
        <taxon>Eukaryota</taxon>
        <taxon>Metazoa</taxon>
        <taxon>Ecdysozoa</taxon>
        <taxon>Nematoda</taxon>
        <taxon>Chromadorea</taxon>
        <taxon>Rhabditida</taxon>
        <taxon>Rhabditina</taxon>
        <taxon>Rhabditomorpha</taxon>
        <taxon>Strongyloidea</taxon>
        <taxon>Metastrongylidae</taxon>
        <taxon>Angiostrongylus</taxon>
    </lineage>
</organism>
<accession>A0A0K0DDW1</accession>
<proteinExistence type="inferred from homology"/>
<dbReference type="GO" id="GO:0006172">
    <property type="term" value="P:ADP biosynthetic process"/>
    <property type="evidence" value="ECO:0007669"/>
    <property type="project" value="UniProtKB-UniRule"/>
</dbReference>
<keyword evidence="9" id="KW-1185">Reference proteome</keyword>
<evidence type="ECO:0000256" key="6">
    <source>
        <dbReference type="HAMAP-Rule" id="MF_03168"/>
    </source>
</evidence>
<dbReference type="HAMAP" id="MF_03168">
    <property type="entry name" value="Adenylate_kinase_AK2"/>
    <property type="match status" value="1"/>
</dbReference>
<dbReference type="InterPro" id="IPR027417">
    <property type="entry name" value="P-loop_NTPase"/>
</dbReference>
<feature type="binding site" evidence="6">
    <location>
        <begin position="82"/>
        <end position="84"/>
    </location>
    <ligand>
        <name>AMP</name>
        <dbReference type="ChEBI" id="CHEBI:456215"/>
    </ligand>
</feature>
<reference evidence="10" key="2">
    <citation type="submission" date="2017-02" db="UniProtKB">
        <authorList>
            <consortium name="WormBaseParasite"/>
        </authorList>
    </citation>
    <scope>IDENTIFICATION</scope>
</reference>
<dbReference type="PROSITE" id="PS00113">
    <property type="entry name" value="ADENYLATE_KINASE"/>
    <property type="match status" value="1"/>
</dbReference>
<keyword evidence="4 6" id="KW-0067">ATP-binding</keyword>
<dbReference type="GO" id="GO:0004017">
    <property type="term" value="F:AMP kinase activity"/>
    <property type="evidence" value="ECO:0007669"/>
    <property type="project" value="UniProtKB-UniRule"/>
</dbReference>
<feature type="region of interest" description="LID" evidence="6">
    <location>
        <begin position="151"/>
        <end position="188"/>
    </location>
</feature>
<feature type="region of interest" description="NMPbind" evidence="6">
    <location>
        <begin position="55"/>
        <end position="84"/>
    </location>
</feature>
<feature type="compositionally biased region" description="Basic and acidic residues" evidence="7">
    <location>
        <begin position="1"/>
        <end position="13"/>
    </location>
</feature>
<reference evidence="9" key="1">
    <citation type="submission" date="2012-09" db="EMBL/GenBank/DDBJ databases">
        <authorList>
            <person name="Martin A.A."/>
        </authorList>
    </citation>
    <scope>NUCLEOTIDE SEQUENCE</scope>
</reference>
<feature type="binding site" evidence="6">
    <location>
        <position position="56"/>
    </location>
    <ligand>
        <name>AMP</name>
        <dbReference type="ChEBI" id="CHEBI:456215"/>
    </ligand>
</feature>
<dbReference type="Gene3D" id="3.40.50.300">
    <property type="entry name" value="P-loop containing nucleotide triphosphate hydrolases"/>
    <property type="match status" value="1"/>
</dbReference>
<keyword evidence="3 6" id="KW-0418">Kinase</keyword>
<feature type="domain" description="Adenylate kinase active site lid" evidence="8">
    <location>
        <begin position="152"/>
        <end position="187"/>
    </location>
</feature>
<dbReference type="Pfam" id="PF00406">
    <property type="entry name" value="ADK"/>
    <property type="match status" value="1"/>
</dbReference>
<evidence type="ECO:0000259" key="8">
    <source>
        <dbReference type="Pfam" id="PF05191"/>
    </source>
</evidence>
<feature type="binding site" evidence="6">
    <location>
        <position position="117"/>
    </location>
    <ligand>
        <name>AMP</name>
        <dbReference type="ChEBI" id="CHEBI:456215"/>
    </ligand>
</feature>
<evidence type="ECO:0000256" key="1">
    <source>
        <dbReference type="ARBA" id="ARBA00022679"/>
    </source>
</evidence>
<feature type="binding site" evidence="6">
    <location>
        <begin position="35"/>
        <end position="40"/>
    </location>
    <ligand>
        <name>ATP</name>
        <dbReference type="ChEBI" id="CHEBI:30616"/>
    </ligand>
</feature>
<dbReference type="PANTHER" id="PTHR23359">
    <property type="entry name" value="NUCLEOTIDE KINASE"/>
    <property type="match status" value="1"/>
</dbReference>
<keyword evidence="6" id="KW-0963">Cytoplasm</keyword>
<dbReference type="AlphaFoldDB" id="A0A0K0DDW1"/>
<dbReference type="FunFam" id="3.40.50.300:FF:000106">
    <property type="entry name" value="Adenylate kinase mitochondrial"/>
    <property type="match status" value="1"/>
</dbReference>
<comment type="function">
    <text evidence="6">Catalyzes the reversible transfer of the terminal phosphate group between ATP and AMP. Plays an important role in cellular energy homeostasis and in adenine nucleotide metabolism. Adenylate kinase activity is critical for regulation of the phosphate utilization and the AMP de novo biosynthesis pathways.</text>
</comment>
<dbReference type="GO" id="GO:0005829">
    <property type="term" value="C:cytosol"/>
    <property type="evidence" value="ECO:0007669"/>
    <property type="project" value="UniProtKB-SubCell"/>
</dbReference>
<dbReference type="InterPro" id="IPR006259">
    <property type="entry name" value="Adenyl_kin_sub"/>
</dbReference>
<dbReference type="EC" id="2.7.4.3" evidence="6"/>
<dbReference type="InterPro" id="IPR033690">
    <property type="entry name" value="Adenylat_kinase_CS"/>
</dbReference>
<keyword evidence="5 6" id="KW-0496">Mitochondrion</keyword>
<dbReference type="WBParaSite" id="ACAC_0000896701-mRNA-1">
    <property type="protein sequence ID" value="ACAC_0000896701-mRNA-1"/>
    <property type="gene ID" value="ACAC_0000896701"/>
</dbReference>
<comment type="similarity">
    <text evidence="6">Belongs to the adenylate kinase family. AK2 subfamily.</text>
</comment>
<dbReference type="Pfam" id="PF05191">
    <property type="entry name" value="ADK_lid"/>
    <property type="match status" value="1"/>
</dbReference>
<dbReference type="CDD" id="cd01428">
    <property type="entry name" value="ADK"/>
    <property type="match status" value="1"/>
</dbReference>
<feature type="binding site" evidence="6">
    <location>
        <position position="224"/>
    </location>
    <ligand>
        <name>ATP</name>
        <dbReference type="ChEBI" id="CHEBI:30616"/>
    </ligand>
</feature>
<sequence>MSHATSRVEEERVSPVSYTETRTSGIRAVLLGPPGSGKGTQAPLLAEKYQSCHLSTGDILRAEIMSGSPLGKKIKQCMDSGNLVSDDMVCELVDSNLNKDECKNGFILDGFPRTVVQAEKLDTLLEKRKQPLDAVVEFKIDDDILERRITGRLFHIKSGRSYHTVFNPPKVPMTDDVTGEPLVRRSDDNVEALRKRMSVYHSMTTPLIGYYQKRGLHTVVDASKPVYDVSLKLDQIFAKIALREVCIPISYVSILLFSI</sequence>
<evidence type="ECO:0000256" key="4">
    <source>
        <dbReference type="ARBA" id="ARBA00022840"/>
    </source>
</evidence>
<dbReference type="GO" id="GO:0005758">
    <property type="term" value="C:mitochondrial intermembrane space"/>
    <property type="evidence" value="ECO:0007669"/>
    <property type="project" value="UniProtKB-SubCell"/>
</dbReference>
<dbReference type="PRINTS" id="PR00094">
    <property type="entry name" value="ADENYLTKNASE"/>
</dbReference>
<dbReference type="NCBIfam" id="TIGR01351">
    <property type="entry name" value="adk"/>
    <property type="match status" value="1"/>
</dbReference>
<dbReference type="Proteomes" id="UP000035642">
    <property type="component" value="Unassembled WGS sequence"/>
</dbReference>
<feature type="binding site" evidence="6">
    <location>
        <position position="196"/>
    </location>
    <ligand>
        <name>AMP</name>
        <dbReference type="ChEBI" id="CHEBI:456215"/>
    </ligand>
</feature>
<comment type="domain">
    <text evidence="6">Consists of three domains, a large central CORE domain and two small peripheral domains, NMPbind and LID, which undergo movements during catalysis. The LID domain closes over the site of phosphoryl transfer upon ATP binding. Assembling and dissambling the active center during each catalytic cycle provides an effective means to prevent ATP hydrolysis.</text>
</comment>
<feature type="region of interest" description="Disordered" evidence="7">
    <location>
        <begin position="1"/>
        <end position="20"/>
    </location>
</feature>
<evidence type="ECO:0000313" key="10">
    <source>
        <dbReference type="WBParaSite" id="ACAC_0000896701-mRNA-1"/>
    </source>
</evidence>
<feature type="binding site" evidence="6">
    <location>
        <position position="185"/>
    </location>
    <ligand>
        <name>AMP</name>
        <dbReference type="ChEBI" id="CHEBI:456215"/>
    </ligand>
</feature>
<comment type="catalytic activity">
    <reaction evidence="6">
        <text>AMP + ATP = 2 ADP</text>
        <dbReference type="Rhea" id="RHEA:12973"/>
        <dbReference type="ChEBI" id="CHEBI:30616"/>
        <dbReference type="ChEBI" id="CHEBI:456215"/>
        <dbReference type="ChEBI" id="CHEBI:456216"/>
        <dbReference type="EC" id="2.7.4.3"/>
    </reaction>
</comment>
<keyword evidence="2 6" id="KW-0547">Nucleotide-binding</keyword>
<name>A0A0K0DDW1_ANGCA</name>
<evidence type="ECO:0000313" key="9">
    <source>
        <dbReference type="Proteomes" id="UP000035642"/>
    </source>
</evidence>
<dbReference type="STRING" id="6313.A0A0K0DDW1"/>
<comment type="subunit">
    <text evidence="6">Monomer.</text>
</comment>
<evidence type="ECO:0000256" key="7">
    <source>
        <dbReference type="SAM" id="MobiDB-lite"/>
    </source>
</evidence>
<dbReference type="NCBIfam" id="NF001381">
    <property type="entry name" value="PRK00279.1-3"/>
    <property type="match status" value="1"/>
</dbReference>
<feature type="binding site" evidence="6">
    <location>
        <position position="152"/>
    </location>
    <ligand>
        <name>ATP</name>
        <dbReference type="ChEBI" id="CHEBI:30616"/>
    </ligand>
</feature>
<dbReference type="GO" id="GO:0005524">
    <property type="term" value="F:ATP binding"/>
    <property type="evidence" value="ECO:0007669"/>
    <property type="project" value="UniProtKB-KW"/>
</dbReference>
<feature type="binding site" evidence="6">
    <location>
        <begin position="110"/>
        <end position="113"/>
    </location>
    <ligand>
        <name>AMP</name>
        <dbReference type="ChEBI" id="CHEBI:456215"/>
    </ligand>
</feature>
<dbReference type="InterPro" id="IPR028587">
    <property type="entry name" value="AK2"/>
</dbReference>
<feature type="binding site" evidence="6">
    <location>
        <position position="61"/>
    </location>
    <ligand>
        <name>AMP</name>
        <dbReference type="ChEBI" id="CHEBI:456215"/>
    </ligand>
</feature>
<protein>
    <recommendedName>
        <fullName evidence="6">Adenylate kinase</fullName>
        <ecNumber evidence="6">2.7.4.3</ecNumber>
    </recommendedName>
    <alternativeName>
        <fullName evidence="6">ATP-AMP transphosphorylase</fullName>
    </alternativeName>
    <alternativeName>
        <fullName evidence="6">ATP:AMP phosphotransferase</fullName>
    </alternativeName>
    <alternativeName>
        <fullName evidence="6">Adenylate kinase cytosolic and mitochondrial</fullName>
    </alternativeName>
    <alternativeName>
        <fullName evidence="6">Adenylate monophosphate kinase</fullName>
    </alternativeName>
</protein>
<evidence type="ECO:0000256" key="5">
    <source>
        <dbReference type="ARBA" id="ARBA00023128"/>
    </source>
</evidence>
<feature type="binding site" evidence="6">
    <location>
        <begin position="161"/>
        <end position="162"/>
    </location>
    <ligand>
        <name>ATP</name>
        <dbReference type="ChEBI" id="CHEBI:30616"/>
    </ligand>
</feature>
<evidence type="ECO:0000256" key="2">
    <source>
        <dbReference type="ARBA" id="ARBA00022741"/>
    </source>
</evidence>
<dbReference type="HAMAP" id="MF_00235">
    <property type="entry name" value="Adenylate_kinase_Adk"/>
    <property type="match status" value="1"/>
</dbReference>